<accession>A0ABP6X3V1</accession>
<dbReference type="InterPro" id="IPR029069">
    <property type="entry name" value="HotDog_dom_sf"/>
</dbReference>
<dbReference type="SUPFAM" id="SSF54637">
    <property type="entry name" value="Thioesterase/thiol ester dehydrase-isomerase"/>
    <property type="match status" value="1"/>
</dbReference>
<reference evidence="2" key="1">
    <citation type="journal article" date="2019" name="Int. J. Syst. Evol. Microbiol.">
        <title>The Global Catalogue of Microorganisms (GCM) 10K type strain sequencing project: providing services to taxonomists for standard genome sequencing and annotation.</title>
        <authorList>
            <consortium name="The Broad Institute Genomics Platform"/>
            <consortium name="The Broad Institute Genome Sequencing Center for Infectious Disease"/>
            <person name="Wu L."/>
            <person name="Ma J."/>
        </authorList>
    </citation>
    <scope>NUCLEOTIDE SEQUENCE [LARGE SCALE GENOMIC DNA]</scope>
    <source>
        <strain evidence="2">JCM 17111</strain>
    </source>
</reference>
<dbReference type="RefSeq" id="WP_345004599.1">
    <property type="nucleotide sequence ID" value="NZ_BAABCY010000026.1"/>
</dbReference>
<organism evidence="1 2">
    <name type="scientific">Snuella lapsa</name>
    <dbReference type="NCBI Taxonomy" id="870481"/>
    <lineage>
        <taxon>Bacteria</taxon>
        <taxon>Pseudomonadati</taxon>
        <taxon>Bacteroidota</taxon>
        <taxon>Flavobacteriia</taxon>
        <taxon>Flavobacteriales</taxon>
        <taxon>Flavobacteriaceae</taxon>
        <taxon>Snuella</taxon>
    </lineage>
</organism>
<gene>
    <name evidence="1" type="ORF">GCM10022395_08640</name>
</gene>
<dbReference type="EMBL" id="BAABCY010000026">
    <property type="protein sequence ID" value="GAA3560059.1"/>
    <property type="molecule type" value="Genomic_DNA"/>
</dbReference>
<evidence type="ECO:0008006" key="3">
    <source>
        <dbReference type="Google" id="ProtNLM"/>
    </source>
</evidence>
<evidence type="ECO:0000313" key="1">
    <source>
        <dbReference type="EMBL" id="GAA3560059.1"/>
    </source>
</evidence>
<dbReference type="Gene3D" id="3.10.129.10">
    <property type="entry name" value="Hotdog Thioesterase"/>
    <property type="match status" value="1"/>
</dbReference>
<dbReference type="Proteomes" id="UP001500954">
    <property type="component" value="Unassembled WGS sequence"/>
</dbReference>
<dbReference type="Pfam" id="PF13279">
    <property type="entry name" value="4HBT_2"/>
    <property type="match status" value="1"/>
</dbReference>
<comment type="caution">
    <text evidence="1">The sequence shown here is derived from an EMBL/GenBank/DDBJ whole genome shotgun (WGS) entry which is preliminary data.</text>
</comment>
<sequence length="130" mass="15465">MQYYEATLTVNKTDIDDLDHVNNVCYVQWVEDIAKKHWLQNAPKQIQDTYFWVMLSHCIEYKGEAFLNDMIRLKTYISKSEGLTSIRIVEFFNEHTNKLLAKSETTWCLIKSETRKPARITQEIKNLFLK</sequence>
<name>A0ABP6X3V1_9FLAO</name>
<keyword evidence="2" id="KW-1185">Reference proteome</keyword>
<evidence type="ECO:0000313" key="2">
    <source>
        <dbReference type="Proteomes" id="UP001500954"/>
    </source>
</evidence>
<dbReference type="CDD" id="cd00586">
    <property type="entry name" value="4HBT"/>
    <property type="match status" value="1"/>
</dbReference>
<proteinExistence type="predicted"/>
<protein>
    <recommendedName>
        <fullName evidence="3">Acyl-CoA thioesterase</fullName>
    </recommendedName>
</protein>